<name>A0A8C1ZD42_CYPCA</name>
<dbReference type="GO" id="GO:0000139">
    <property type="term" value="C:Golgi membrane"/>
    <property type="evidence" value="ECO:0007669"/>
    <property type="project" value="UniProtKB-SubCell"/>
</dbReference>
<evidence type="ECO:0000256" key="3">
    <source>
        <dbReference type="ARBA" id="ARBA00022692"/>
    </source>
</evidence>
<accession>A0A8C1ZD42</accession>
<comment type="subcellular location">
    <subcellularLocation>
        <location evidence="1">Membrane</location>
        <topology evidence="1">Multi-pass membrane protein</topology>
    </subcellularLocation>
</comment>
<keyword evidence="4 6" id="KW-1133">Transmembrane helix</keyword>
<dbReference type="Proteomes" id="UP000694700">
    <property type="component" value="Unplaced"/>
</dbReference>
<evidence type="ECO:0000256" key="2">
    <source>
        <dbReference type="ARBA" id="ARBA00022597"/>
    </source>
</evidence>
<feature type="transmembrane region" description="Helical" evidence="6">
    <location>
        <begin position="65"/>
        <end position="86"/>
    </location>
</feature>
<dbReference type="Ensembl" id="ENSCCRT00015072329.1">
    <property type="protein sequence ID" value="ENSCCRP00015070070.1"/>
    <property type="gene ID" value="ENSCCRG00015028392.1"/>
</dbReference>
<keyword evidence="2" id="KW-0813">Transport</keyword>
<dbReference type="AlphaFoldDB" id="A0A8C1ZD42"/>
<evidence type="ECO:0000313" key="8">
    <source>
        <dbReference type="Proteomes" id="UP000694700"/>
    </source>
</evidence>
<evidence type="ECO:0000256" key="6">
    <source>
        <dbReference type="SAM" id="Phobius"/>
    </source>
</evidence>
<evidence type="ECO:0000256" key="5">
    <source>
        <dbReference type="ARBA" id="ARBA00023136"/>
    </source>
</evidence>
<protein>
    <submittedName>
        <fullName evidence="7">Si:dkey-83k24.5</fullName>
    </submittedName>
</protein>
<organism evidence="7 8">
    <name type="scientific">Cyprinus carpio</name>
    <name type="common">Common carp</name>
    <dbReference type="NCBI Taxonomy" id="7962"/>
    <lineage>
        <taxon>Eukaryota</taxon>
        <taxon>Metazoa</taxon>
        <taxon>Chordata</taxon>
        <taxon>Craniata</taxon>
        <taxon>Vertebrata</taxon>
        <taxon>Euteleostomi</taxon>
        <taxon>Actinopterygii</taxon>
        <taxon>Neopterygii</taxon>
        <taxon>Teleostei</taxon>
        <taxon>Ostariophysi</taxon>
        <taxon>Cypriniformes</taxon>
        <taxon>Cyprinidae</taxon>
        <taxon>Cyprininae</taxon>
        <taxon>Cyprinus</taxon>
    </lineage>
</organism>
<keyword evidence="2" id="KW-0762">Sugar transport</keyword>
<feature type="transmembrane region" description="Helical" evidence="6">
    <location>
        <begin position="38"/>
        <end position="59"/>
    </location>
</feature>
<keyword evidence="3 6" id="KW-0812">Transmembrane</keyword>
<reference evidence="7" key="1">
    <citation type="submission" date="2025-08" db="UniProtKB">
        <authorList>
            <consortium name="Ensembl"/>
        </authorList>
    </citation>
    <scope>IDENTIFICATION</scope>
</reference>
<evidence type="ECO:0000256" key="4">
    <source>
        <dbReference type="ARBA" id="ARBA00022989"/>
    </source>
</evidence>
<proteinExistence type="predicted"/>
<dbReference type="Pfam" id="PF04142">
    <property type="entry name" value="Nuc_sug_transp"/>
    <property type="match status" value="1"/>
</dbReference>
<keyword evidence="5 6" id="KW-0472">Membrane</keyword>
<dbReference type="GO" id="GO:0015165">
    <property type="term" value="F:pyrimidine nucleotide-sugar transmembrane transporter activity"/>
    <property type="evidence" value="ECO:0007669"/>
    <property type="project" value="InterPro"/>
</dbReference>
<evidence type="ECO:0000256" key="1">
    <source>
        <dbReference type="ARBA" id="ARBA00004141"/>
    </source>
</evidence>
<sequence>MIVTGYIQKRRTVRNAGVCQCLDLNIFPVCLAVKVMKFISLVILVIQNVSLILSISYVWTLSDFLATSAVVMAEILKVLTCLFIILMQRTGEASFYDIAWVGRTASL</sequence>
<evidence type="ECO:0000313" key="7">
    <source>
        <dbReference type="Ensembl" id="ENSCCRP00015070070.1"/>
    </source>
</evidence>
<dbReference type="InterPro" id="IPR007271">
    <property type="entry name" value="Nuc_sug_transpt"/>
</dbReference>